<keyword evidence="2" id="KW-1185">Reference proteome</keyword>
<name>A0A1H7A2G4_9BACT</name>
<dbReference type="OrthoDB" id="939700at2"/>
<reference evidence="1 2" key="1">
    <citation type="submission" date="2016-10" db="EMBL/GenBank/DDBJ databases">
        <authorList>
            <person name="de Groot N.N."/>
        </authorList>
    </citation>
    <scope>NUCLEOTIDE SEQUENCE [LARGE SCALE GENOMIC DNA]</scope>
    <source>
        <strain evidence="1 2">DSM 19938</strain>
    </source>
</reference>
<protein>
    <recommendedName>
        <fullName evidence="3">Pregnancy-associated plasma protein-A</fullName>
    </recommendedName>
</protein>
<dbReference type="AlphaFoldDB" id="A0A1H7A2G4"/>
<dbReference type="STRING" id="408657.SAMN04487995_5309"/>
<dbReference type="Proteomes" id="UP000199532">
    <property type="component" value="Unassembled WGS sequence"/>
</dbReference>
<evidence type="ECO:0008006" key="3">
    <source>
        <dbReference type="Google" id="ProtNLM"/>
    </source>
</evidence>
<sequence>MAAIATLELEKHQIEIVSKLYLYGFEATEDIGSAIIDEINRMYNEPEAFIDVDGKQIKVIFNVTYKIISTGEAMLRAAVNLNFRNNFIRIEKENHITRSFMGYGLGDNVGHWLTTDNLGTSTTAAHEFGHCLGLDHPAILDFRGSATPPPIMAPRGSLVDPHFQWNPQAIPGEFGGTMNPKYRKVTKEEVLLVLKDLSVENDTKLYLGQISNTLFDKTGSPTRWIS</sequence>
<dbReference type="GO" id="GO:0008237">
    <property type="term" value="F:metallopeptidase activity"/>
    <property type="evidence" value="ECO:0007669"/>
    <property type="project" value="InterPro"/>
</dbReference>
<proteinExistence type="predicted"/>
<gene>
    <name evidence="1" type="ORF">SAMN04487995_5309</name>
</gene>
<dbReference type="SUPFAM" id="SSF55486">
    <property type="entry name" value="Metalloproteases ('zincins'), catalytic domain"/>
    <property type="match status" value="1"/>
</dbReference>
<dbReference type="EMBL" id="FNXY01000009">
    <property type="protein sequence ID" value="SEJ56222.1"/>
    <property type="molecule type" value="Genomic_DNA"/>
</dbReference>
<dbReference type="InterPro" id="IPR024079">
    <property type="entry name" value="MetalloPept_cat_dom_sf"/>
</dbReference>
<dbReference type="Gene3D" id="3.40.390.10">
    <property type="entry name" value="Collagenase (Catalytic Domain)"/>
    <property type="match status" value="1"/>
</dbReference>
<dbReference type="RefSeq" id="WP_090340440.1">
    <property type="nucleotide sequence ID" value="NZ_FNXY01000009.1"/>
</dbReference>
<evidence type="ECO:0000313" key="2">
    <source>
        <dbReference type="Proteomes" id="UP000199532"/>
    </source>
</evidence>
<organism evidence="1 2">
    <name type="scientific">Dyadobacter koreensis</name>
    <dbReference type="NCBI Taxonomy" id="408657"/>
    <lineage>
        <taxon>Bacteria</taxon>
        <taxon>Pseudomonadati</taxon>
        <taxon>Bacteroidota</taxon>
        <taxon>Cytophagia</taxon>
        <taxon>Cytophagales</taxon>
        <taxon>Spirosomataceae</taxon>
        <taxon>Dyadobacter</taxon>
    </lineage>
</organism>
<accession>A0A1H7A2G4</accession>
<evidence type="ECO:0000313" key="1">
    <source>
        <dbReference type="EMBL" id="SEJ56222.1"/>
    </source>
</evidence>